<dbReference type="AlphaFoldDB" id="A0A6L2NBL2"/>
<proteinExistence type="predicted"/>
<reference evidence="2" key="1">
    <citation type="journal article" date="2019" name="Sci. Rep.">
        <title>Draft genome of Tanacetum cinerariifolium, the natural source of mosquito coil.</title>
        <authorList>
            <person name="Yamashiro T."/>
            <person name="Shiraishi A."/>
            <person name="Satake H."/>
            <person name="Nakayama K."/>
        </authorList>
    </citation>
    <scope>NUCLEOTIDE SEQUENCE</scope>
</reference>
<protein>
    <submittedName>
        <fullName evidence="2">Uncharacterized protein</fullName>
    </submittedName>
</protein>
<comment type="caution">
    <text evidence="2">The sequence shown here is derived from an EMBL/GenBank/DDBJ whole genome shotgun (WGS) entry which is preliminary data.</text>
</comment>
<evidence type="ECO:0000256" key="1">
    <source>
        <dbReference type="SAM" id="MobiDB-lite"/>
    </source>
</evidence>
<feature type="region of interest" description="Disordered" evidence="1">
    <location>
        <begin position="175"/>
        <end position="209"/>
    </location>
</feature>
<dbReference type="EMBL" id="BKCJ010008398">
    <property type="protein sequence ID" value="GEU82015.1"/>
    <property type="molecule type" value="Genomic_DNA"/>
</dbReference>
<evidence type="ECO:0000313" key="2">
    <source>
        <dbReference type="EMBL" id="GEU82015.1"/>
    </source>
</evidence>
<organism evidence="2">
    <name type="scientific">Tanacetum cinerariifolium</name>
    <name type="common">Dalmatian daisy</name>
    <name type="synonym">Chrysanthemum cinerariifolium</name>
    <dbReference type="NCBI Taxonomy" id="118510"/>
    <lineage>
        <taxon>Eukaryota</taxon>
        <taxon>Viridiplantae</taxon>
        <taxon>Streptophyta</taxon>
        <taxon>Embryophyta</taxon>
        <taxon>Tracheophyta</taxon>
        <taxon>Spermatophyta</taxon>
        <taxon>Magnoliopsida</taxon>
        <taxon>eudicotyledons</taxon>
        <taxon>Gunneridae</taxon>
        <taxon>Pentapetalae</taxon>
        <taxon>asterids</taxon>
        <taxon>campanulids</taxon>
        <taxon>Asterales</taxon>
        <taxon>Asteraceae</taxon>
        <taxon>Asteroideae</taxon>
        <taxon>Anthemideae</taxon>
        <taxon>Anthemidinae</taxon>
        <taxon>Tanacetum</taxon>
    </lineage>
</organism>
<name>A0A6L2NBL2_TANCI</name>
<accession>A0A6L2NBL2</accession>
<gene>
    <name evidence="2" type="ORF">Tci_053993</name>
</gene>
<sequence length="228" mass="25278">MATLKFCDTHNVIAYLKKTEGSEGKKLGDRIEAKKTYGAAFTELIKKVKKLEKTVKTSQARRRAKIVILDDDMVLEDSSKQGMMIEDIDQDPRVILVTPIKVSSQEDQPKDQLGVLSATKILADATKVHTYSRRRRAVSTRSGGVSTTSRIIRTVEETVSTAGVSMPVSIAGMVQESTSSQRATKDKGKAIMTESEPEQTTTKLRDRQERVGYEAAIGLQEQQDKEEN</sequence>